<name>A0A9W6TFD1_9STRA</name>
<evidence type="ECO:0000313" key="2">
    <source>
        <dbReference type="Proteomes" id="UP001165083"/>
    </source>
</evidence>
<dbReference type="Proteomes" id="UP001165083">
    <property type="component" value="Unassembled WGS sequence"/>
</dbReference>
<protein>
    <submittedName>
        <fullName evidence="1">Unnamed protein product</fullName>
    </submittedName>
</protein>
<comment type="caution">
    <text evidence="1">The sequence shown here is derived from an EMBL/GenBank/DDBJ whole genome shotgun (WGS) entry which is preliminary data.</text>
</comment>
<proteinExistence type="predicted"/>
<organism evidence="1 2">
    <name type="scientific">Phytophthora lilii</name>
    <dbReference type="NCBI Taxonomy" id="2077276"/>
    <lineage>
        <taxon>Eukaryota</taxon>
        <taxon>Sar</taxon>
        <taxon>Stramenopiles</taxon>
        <taxon>Oomycota</taxon>
        <taxon>Peronosporomycetes</taxon>
        <taxon>Peronosporales</taxon>
        <taxon>Peronosporaceae</taxon>
        <taxon>Phytophthora</taxon>
    </lineage>
</organism>
<gene>
    <name evidence="1" type="ORF">Plil01_000284000</name>
</gene>
<keyword evidence="2" id="KW-1185">Reference proteome</keyword>
<reference evidence="1" key="1">
    <citation type="submission" date="2023-04" db="EMBL/GenBank/DDBJ databases">
        <title>Phytophthora lilii NBRC 32176.</title>
        <authorList>
            <person name="Ichikawa N."/>
            <person name="Sato H."/>
            <person name="Tonouchi N."/>
        </authorList>
    </citation>
    <scope>NUCLEOTIDE SEQUENCE</scope>
    <source>
        <strain evidence="1">NBRC 32176</strain>
    </source>
</reference>
<dbReference type="AlphaFoldDB" id="A0A9W6TFD1"/>
<evidence type="ECO:0000313" key="1">
    <source>
        <dbReference type="EMBL" id="GMF12198.1"/>
    </source>
</evidence>
<sequence length="176" mass="19908">MSVVQLGVLDQALHYTTNNDKPDLLSASGSSQNNKTILCGRCRDLSSPSCQVSYANSTACLRIRGLVIAEYSELMSAITYCLYVLIAYHMPNSKYSMCLIGLSDDEHWESVIAAQSTQFVKYLHCFSFHARPGEIWAVYSFPAWFRAEKILDERSRKNWQQSNLVFILHTVHQGTS</sequence>
<dbReference type="EMBL" id="BSXW01000108">
    <property type="protein sequence ID" value="GMF12198.1"/>
    <property type="molecule type" value="Genomic_DNA"/>
</dbReference>
<accession>A0A9W6TFD1</accession>